<dbReference type="InterPro" id="IPR000160">
    <property type="entry name" value="GGDEF_dom"/>
</dbReference>
<dbReference type="InterPro" id="IPR043128">
    <property type="entry name" value="Rev_trsase/Diguanyl_cyclase"/>
</dbReference>
<dbReference type="InterPro" id="IPR029787">
    <property type="entry name" value="Nucleotide_cyclase"/>
</dbReference>
<proteinExistence type="predicted"/>
<dbReference type="FunFam" id="3.30.70.270:FF:000001">
    <property type="entry name" value="Diguanylate cyclase domain protein"/>
    <property type="match status" value="1"/>
</dbReference>
<protein>
    <recommendedName>
        <fullName evidence="1">GGDEF domain-containing protein</fullName>
    </recommendedName>
</protein>
<dbReference type="Pfam" id="PF00990">
    <property type="entry name" value="GGDEF"/>
    <property type="match status" value="1"/>
</dbReference>
<dbReference type="InterPro" id="IPR050469">
    <property type="entry name" value="Diguanylate_Cyclase"/>
</dbReference>
<dbReference type="Gene3D" id="3.30.70.270">
    <property type="match status" value="1"/>
</dbReference>
<dbReference type="GO" id="GO:0043709">
    <property type="term" value="P:cell adhesion involved in single-species biofilm formation"/>
    <property type="evidence" value="ECO:0007669"/>
    <property type="project" value="TreeGrafter"/>
</dbReference>
<dbReference type="SUPFAM" id="SSF55073">
    <property type="entry name" value="Nucleotide cyclase"/>
    <property type="match status" value="1"/>
</dbReference>
<dbReference type="GO" id="GO:0052621">
    <property type="term" value="F:diguanylate cyclase activity"/>
    <property type="evidence" value="ECO:0007669"/>
    <property type="project" value="TreeGrafter"/>
</dbReference>
<dbReference type="SMART" id="SM00267">
    <property type="entry name" value="GGDEF"/>
    <property type="match status" value="1"/>
</dbReference>
<evidence type="ECO:0000313" key="2">
    <source>
        <dbReference type="EMBL" id="VAX01291.1"/>
    </source>
</evidence>
<dbReference type="NCBIfam" id="TIGR00254">
    <property type="entry name" value="GGDEF"/>
    <property type="match status" value="1"/>
</dbReference>
<dbReference type="PANTHER" id="PTHR45138:SF9">
    <property type="entry name" value="DIGUANYLATE CYCLASE DGCM-RELATED"/>
    <property type="match status" value="1"/>
</dbReference>
<sequence length="334" mass="37080">MSLSVGHPLLDAIIKLTAQRDQETLADALVDAILTLTNTDSASVYALGGELGHLSAKVLASNNEPVGSHITPLDVRPGLRACIEGHNTITVATKNGHQMIHPVLEQGNVVGLMIREHAHAYDHQGDVIEGLMSIYANQQSLLNHQQRDGLTGLYNRVALQNWMGKALTTDRHAERRASDTGSDTPLGCFAMFDIDLFKRINDTKGHLYGDEVLLIFADLMRESFRYNDLLFRYGGEEFAAVLSDTDLDTALMVLERFRETVAQHNFAQLNQVTVTIGVTQITPYLQADKLIERADKALYFGKNHGRNQANAFEWLDKGDIVPTISEHPQSYKLF</sequence>
<evidence type="ECO:0000259" key="1">
    <source>
        <dbReference type="PROSITE" id="PS50887"/>
    </source>
</evidence>
<dbReference type="GO" id="GO:0005886">
    <property type="term" value="C:plasma membrane"/>
    <property type="evidence" value="ECO:0007669"/>
    <property type="project" value="TreeGrafter"/>
</dbReference>
<dbReference type="AlphaFoldDB" id="A0A3B1AHX6"/>
<organism evidence="2">
    <name type="scientific">hydrothermal vent metagenome</name>
    <dbReference type="NCBI Taxonomy" id="652676"/>
    <lineage>
        <taxon>unclassified sequences</taxon>
        <taxon>metagenomes</taxon>
        <taxon>ecological metagenomes</taxon>
    </lineage>
</organism>
<dbReference type="PANTHER" id="PTHR45138">
    <property type="entry name" value="REGULATORY COMPONENTS OF SENSORY TRANSDUCTION SYSTEM"/>
    <property type="match status" value="1"/>
</dbReference>
<dbReference type="EMBL" id="UOFV01000247">
    <property type="protein sequence ID" value="VAX01291.1"/>
    <property type="molecule type" value="Genomic_DNA"/>
</dbReference>
<name>A0A3B1AHX6_9ZZZZ</name>
<gene>
    <name evidence="2" type="ORF">MNBD_GAMMA19-2261</name>
</gene>
<dbReference type="PROSITE" id="PS50887">
    <property type="entry name" value="GGDEF"/>
    <property type="match status" value="1"/>
</dbReference>
<accession>A0A3B1AHX6</accession>
<dbReference type="CDD" id="cd01949">
    <property type="entry name" value="GGDEF"/>
    <property type="match status" value="1"/>
</dbReference>
<feature type="domain" description="GGDEF" evidence="1">
    <location>
        <begin position="185"/>
        <end position="314"/>
    </location>
</feature>
<dbReference type="GO" id="GO:1902201">
    <property type="term" value="P:negative regulation of bacterial-type flagellum-dependent cell motility"/>
    <property type="evidence" value="ECO:0007669"/>
    <property type="project" value="TreeGrafter"/>
</dbReference>
<reference evidence="2" key="1">
    <citation type="submission" date="2018-06" db="EMBL/GenBank/DDBJ databases">
        <authorList>
            <person name="Zhirakovskaya E."/>
        </authorList>
    </citation>
    <scope>NUCLEOTIDE SEQUENCE</scope>
</reference>